<dbReference type="STRING" id="1235591.CAK95_13715"/>
<keyword evidence="1" id="KW-0812">Transmembrane</keyword>
<evidence type="ECO:0008006" key="4">
    <source>
        <dbReference type="Google" id="ProtNLM"/>
    </source>
</evidence>
<feature type="transmembrane region" description="Helical" evidence="1">
    <location>
        <begin position="95"/>
        <end position="114"/>
    </location>
</feature>
<reference evidence="2 3" key="1">
    <citation type="submission" date="2017-05" db="EMBL/GenBank/DDBJ databases">
        <title>Full genome sequence of Pseudorhodoplanes sinuspersici.</title>
        <authorList>
            <person name="Dastgheib S.M.M."/>
            <person name="Shavandi M."/>
            <person name="Tirandaz H."/>
        </authorList>
    </citation>
    <scope>NUCLEOTIDE SEQUENCE [LARGE SCALE GENOMIC DNA]</scope>
    <source>
        <strain evidence="2 3">RIPI110</strain>
    </source>
</reference>
<dbReference type="Pfam" id="PF10129">
    <property type="entry name" value="OpgC_C"/>
    <property type="match status" value="1"/>
</dbReference>
<dbReference type="InterPro" id="IPR014550">
    <property type="entry name" value="UCP028704_OpgC"/>
</dbReference>
<keyword evidence="3" id="KW-1185">Reference proteome</keyword>
<dbReference type="PANTHER" id="PTHR38592:SF3">
    <property type="entry name" value="BLL4819 PROTEIN"/>
    <property type="match status" value="1"/>
</dbReference>
<feature type="transmembrane region" description="Helical" evidence="1">
    <location>
        <begin position="56"/>
        <end position="75"/>
    </location>
</feature>
<evidence type="ECO:0000313" key="2">
    <source>
        <dbReference type="EMBL" id="ARQ00024.1"/>
    </source>
</evidence>
<keyword evidence="1" id="KW-0472">Membrane</keyword>
<dbReference type="KEGG" id="psin:CAK95_13715"/>
<dbReference type="Proteomes" id="UP000194137">
    <property type="component" value="Chromosome"/>
</dbReference>
<sequence length="263" mass="29216">MQQATEKSGDGPTALRQRDLRLDFFRGLALWLIFVDHIPGNIVGRVTVRNYGFSDAAEIFIFISGYSAAIAYARAMSGQGFLIASARILKRVWQLYVAFVLLLAAFFAQIAYVARTFENPLFAEEMNIVDLLKQPDVTLPRALTLQFNPANMDILPVYIVLLLTFPFALWLLLRAPVLALGLSLALYIAAGHFEWHFHRLSARLLGDQPAALAVAVRLRRMVRAGRGAKAVSRPEIADHDCAGDRLSCLRVPDRALVVLPDAQ</sequence>
<feature type="transmembrane region" description="Helical" evidence="1">
    <location>
        <begin position="24"/>
        <end position="44"/>
    </location>
</feature>
<dbReference type="AlphaFoldDB" id="A0A1W6ZRK2"/>
<organism evidence="2 3">
    <name type="scientific">Pseudorhodoplanes sinuspersici</name>
    <dbReference type="NCBI Taxonomy" id="1235591"/>
    <lineage>
        <taxon>Bacteria</taxon>
        <taxon>Pseudomonadati</taxon>
        <taxon>Pseudomonadota</taxon>
        <taxon>Alphaproteobacteria</taxon>
        <taxon>Hyphomicrobiales</taxon>
        <taxon>Pseudorhodoplanes</taxon>
    </lineage>
</organism>
<gene>
    <name evidence="2" type="ORF">CAK95_13715</name>
</gene>
<feature type="transmembrane region" description="Helical" evidence="1">
    <location>
        <begin position="157"/>
        <end position="190"/>
    </location>
</feature>
<evidence type="ECO:0000256" key="1">
    <source>
        <dbReference type="SAM" id="Phobius"/>
    </source>
</evidence>
<proteinExistence type="predicted"/>
<keyword evidence="1" id="KW-1133">Transmembrane helix</keyword>
<accession>A0A1W6ZRK2</accession>
<protein>
    <recommendedName>
        <fullName evidence="4">OpgC protein</fullName>
    </recommendedName>
</protein>
<evidence type="ECO:0000313" key="3">
    <source>
        <dbReference type="Proteomes" id="UP000194137"/>
    </source>
</evidence>
<name>A0A1W6ZRK2_9HYPH</name>
<dbReference type="PANTHER" id="PTHR38592">
    <property type="entry name" value="BLL4819 PROTEIN"/>
    <property type="match status" value="1"/>
</dbReference>
<dbReference type="EMBL" id="CP021112">
    <property type="protein sequence ID" value="ARQ00024.1"/>
    <property type="molecule type" value="Genomic_DNA"/>
</dbReference>